<accession>A0A372JTC6</accession>
<evidence type="ECO:0000313" key="2">
    <source>
        <dbReference type="Proteomes" id="UP000261811"/>
    </source>
</evidence>
<proteinExistence type="predicted"/>
<dbReference type="AlphaFoldDB" id="A0A372JTC6"/>
<gene>
    <name evidence="1" type="ORF">DZF91_02170</name>
</gene>
<dbReference type="RefSeq" id="WP_117355838.1">
    <property type="nucleotide sequence ID" value="NZ_QURH01000037.1"/>
</dbReference>
<dbReference type="GO" id="GO:0008641">
    <property type="term" value="F:ubiquitin-like modifier activating enzyme activity"/>
    <property type="evidence" value="ECO:0007669"/>
    <property type="project" value="InterPro"/>
</dbReference>
<dbReference type="Gene3D" id="3.40.50.720">
    <property type="entry name" value="NAD(P)-binding Rossmann-like Domain"/>
    <property type="match status" value="1"/>
</dbReference>
<name>A0A372JTC6_9ACTN</name>
<comment type="caution">
    <text evidence="1">The sequence shown here is derived from an EMBL/GenBank/DDBJ whole genome shotgun (WGS) entry which is preliminary data.</text>
</comment>
<dbReference type="SUPFAM" id="SSF69572">
    <property type="entry name" value="Activating enzymes of the ubiquitin-like proteins"/>
    <property type="match status" value="1"/>
</dbReference>
<dbReference type="OrthoDB" id="2379922at2"/>
<organism evidence="1 2">
    <name type="scientific">Actinomadura logoneensis</name>
    <dbReference type="NCBI Taxonomy" id="2293572"/>
    <lineage>
        <taxon>Bacteria</taxon>
        <taxon>Bacillati</taxon>
        <taxon>Actinomycetota</taxon>
        <taxon>Actinomycetes</taxon>
        <taxon>Streptosporangiales</taxon>
        <taxon>Thermomonosporaceae</taxon>
        <taxon>Actinomadura</taxon>
    </lineage>
</organism>
<sequence>MTHPRLKRHLTLVAHGPDVVELRHGVLSPSSVTLTDDTRSGRLLRILAGLDGCRSVAEIAASQDLPEDDVAAVVARLTELDLLEHGSGHALDHYLDRLVPGLAAQEMPPPEAVTLLGDPGVCEGIARVLGDEPDIRTADDRLRAALREIARSEPLDGLDFEEAAEPFAPLRDGFAVFAVDAVDPLEFRAFNRVCLHHRVPWIHAASDGPLLLVGPTFVPYRTSCYGCLETRLMANMRDSAGYQRYKNALAEGRVTTPDTPLDATLSAMLTSLTSFEALNLLRTGTSFTAGKMLTLYLPTMEFAFHEVLRSPSCPDCAPAPEQDDTALYYDIRALLNDADGPA</sequence>
<protein>
    <submittedName>
        <fullName evidence="1">Uncharacterized protein</fullName>
    </submittedName>
</protein>
<keyword evidence="2" id="KW-1185">Reference proteome</keyword>
<dbReference type="Proteomes" id="UP000261811">
    <property type="component" value="Unassembled WGS sequence"/>
</dbReference>
<dbReference type="EMBL" id="QURH01000037">
    <property type="protein sequence ID" value="RFU43273.1"/>
    <property type="molecule type" value="Genomic_DNA"/>
</dbReference>
<evidence type="ECO:0000313" key="1">
    <source>
        <dbReference type="EMBL" id="RFU43273.1"/>
    </source>
</evidence>
<reference evidence="1 2" key="1">
    <citation type="submission" date="2018-08" db="EMBL/GenBank/DDBJ databases">
        <title>Actinomadura jelena sp. nov., a novel Actinomycete isolated from soil in Chad.</title>
        <authorList>
            <person name="Shi L."/>
        </authorList>
    </citation>
    <scope>NUCLEOTIDE SEQUENCE [LARGE SCALE GENOMIC DNA]</scope>
    <source>
        <strain evidence="1 2">NEAU-G17</strain>
    </source>
</reference>
<dbReference type="InterPro" id="IPR035985">
    <property type="entry name" value="Ubiquitin-activating_enz"/>
</dbReference>
<dbReference type="InterPro" id="IPR022291">
    <property type="entry name" value="Bacteriocin_synth_cyclodeHase"/>
</dbReference>
<dbReference type="NCBIfam" id="TIGR03882">
    <property type="entry name" value="cyclo_dehyd_2"/>
    <property type="match status" value="1"/>
</dbReference>